<keyword evidence="1" id="KW-0812">Transmembrane</keyword>
<protein>
    <submittedName>
        <fullName evidence="2">Uncharacterized protein</fullName>
    </submittedName>
</protein>
<accession>A0ABD2X3H9</accession>
<organism evidence="2 3">
    <name type="scientific">Trichogramma kaykai</name>
    <dbReference type="NCBI Taxonomy" id="54128"/>
    <lineage>
        <taxon>Eukaryota</taxon>
        <taxon>Metazoa</taxon>
        <taxon>Ecdysozoa</taxon>
        <taxon>Arthropoda</taxon>
        <taxon>Hexapoda</taxon>
        <taxon>Insecta</taxon>
        <taxon>Pterygota</taxon>
        <taxon>Neoptera</taxon>
        <taxon>Endopterygota</taxon>
        <taxon>Hymenoptera</taxon>
        <taxon>Apocrita</taxon>
        <taxon>Proctotrupomorpha</taxon>
        <taxon>Chalcidoidea</taxon>
        <taxon>Trichogrammatidae</taxon>
        <taxon>Trichogramma</taxon>
    </lineage>
</organism>
<evidence type="ECO:0000313" key="3">
    <source>
        <dbReference type="Proteomes" id="UP001627154"/>
    </source>
</evidence>
<comment type="caution">
    <text evidence="2">The sequence shown here is derived from an EMBL/GenBank/DDBJ whole genome shotgun (WGS) entry which is preliminary data.</text>
</comment>
<gene>
    <name evidence="2" type="ORF">TKK_007128</name>
</gene>
<evidence type="ECO:0000256" key="1">
    <source>
        <dbReference type="SAM" id="Phobius"/>
    </source>
</evidence>
<dbReference type="AlphaFoldDB" id="A0ABD2X3H9"/>
<keyword evidence="1" id="KW-1133">Transmembrane helix</keyword>
<dbReference type="EMBL" id="JBJJXI010000055">
    <property type="protein sequence ID" value="KAL3399908.1"/>
    <property type="molecule type" value="Genomic_DNA"/>
</dbReference>
<feature type="transmembrane region" description="Helical" evidence="1">
    <location>
        <begin position="23"/>
        <end position="43"/>
    </location>
</feature>
<reference evidence="2 3" key="1">
    <citation type="journal article" date="2024" name="bioRxiv">
        <title>A reference genome for Trichogramma kaykai: A tiny desert-dwelling parasitoid wasp with competing sex-ratio distorters.</title>
        <authorList>
            <person name="Culotta J."/>
            <person name="Lindsey A.R."/>
        </authorList>
    </citation>
    <scope>NUCLEOTIDE SEQUENCE [LARGE SCALE GENOMIC DNA]</scope>
    <source>
        <strain evidence="2 3">KSX58</strain>
    </source>
</reference>
<keyword evidence="1" id="KW-0472">Membrane</keyword>
<name>A0ABD2X3H9_9HYME</name>
<dbReference type="Proteomes" id="UP001627154">
    <property type="component" value="Unassembled WGS sequence"/>
</dbReference>
<proteinExistence type="predicted"/>
<feature type="transmembrane region" description="Helical" evidence="1">
    <location>
        <begin position="105"/>
        <end position="127"/>
    </location>
</feature>
<evidence type="ECO:0000313" key="2">
    <source>
        <dbReference type="EMBL" id="KAL3399908.1"/>
    </source>
</evidence>
<keyword evidence="3" id="KW-1185">Reference proteome</keyword>
<sequence length="137" mass="15476">MSSSNSSASNIQLFDFWGPHTTVYHGERLFFLSFSLFAVAALIESPRALRKALCAPSRTALDGKINLPARALIRQRLHFSIVAPAYVHVFECSNSNYSSSSRSQYYLFLYSFFLHASIANFLVIGSYRHNLILFLSK</sequence>